<name>A0ABN3LI57_STRLO</name>
<feature type="region of interest" description="Disordered" evidence="1">
    <location>
        <begin position="59"/>
        <end position="107"/>
    </location>
</feature>
<evidence type="ECO:0000256" key="1">
    <source>
        <dbReference type="SAM" id="MobiDB-lite"/>
    </source>
</evidence>
<keyword evidence="3" id="KW-1185">Reference proteome</keyword>
<protein>
    <recommendedName>
        <fullName evidence="4">PRC-barrel domain-containing protein</fullName>
    </recommendedName>
</protein>
<dbReference type="Proteomes" id="UP001501777">
    <property type="component" value="Unassembled WGS sequence"/>
</dbReference>
<gene>
    <name evidence="2" type="ORF">GCM10010276_23100</name>
</gene>
<accession>A0ABN3LI57</accession>
<evidence type="ECO:0000313" key="3">
    <source>
        <dbReference type="Proteomes" id="UP001501777"/>
    </source>
</evidence>
<feature type="compositionally biased region" description="Polar residues" evidence="1">
    <location>
        <begin position="71"/>
        <end position="83"/>
    </location>
</feature>
<dbReference type="EMBL" id="BAAASG010000006">
    <property type="protein sequence ID" value="GAA2484742.1"/>
    <property type="molecule type" value="Genomic_DNA"/>
</dbReference>
<sequence length="107" mass="11478">MVTYTSGVLKEDGEVIGEVEAVEFGSVSTSQQPSISSVHRTASPVRAARISITANSLTVSVSRTPSRRAESTCSPPQRTTDGRTTVIRRHRFRTRATSSGTAKGLTR</sequence>
<comment type="caution">
    <text evidence="2">The sequence shown here is derived from an EMBL/GenBank/DDBJ whole genome shotgun (WGS) entry which is preliminary data.</text>
</comment>
<proteinExistence type="predicted"/>
<evidence type="ECO:0000313" key="2">
    <source>
        <dbReference type="EMBL" id="GAA2484742.1"/>
    </source>
</evidence>
<reference evidence="2 3" key="1">
    <citation type="journal article" date="2019" name="Int. J. Syst. Evol. Microbiol.">
        <title>The Global Catalogue of Microorganisms (GCM) 10K type strain sequencing project: providing services to taxonomists for standard genome sequencing and annotation.</title>
        <authorList>
            <consortium name="The Broad Institute Genomics Platform"/>
            <consortium name="The Broad Institute Genome Sequencing Center for Infectious Disease"/>
            <person name="Wu L."/>
            <person name="Ma J."/>
        </authorList>
    </citation>
    <scope>NUCLEOTIDE SEQUENCE [LARGE SCALE GENOMIC DNA]</scope>
    <source>
        <strain evidence="2 3">JCM 4395</strain>
    </source>
</reference>
<evidence type="ECO:0008006" key="4">
    <source>
        <dbReference type="Google" id="ProtNLM"/>
    </source>
</evidence>
<organism evidence="2 3">
    <name type="scientific">Streptomyces longisporus</name>
    <dbReference type="NCBI Taxonomy" id="1948"/>
    <lineage>
        <taxon>Bacteria</taxon>
        <taxon>Bacillati</taxon>
        <taxon>Actinomycetota</taxon>
        <taxon>Actinomycetes</taxon>
        <taxon>Kitasatosporales</taxon>
        <taxon>Streptomycetaceae</taxon>
        <taxon>Streptomyces</taxon>
    </lineage>
</organism>